<dbReference type="RefSeq" id="WP_052952856.1">
    <property type="nucleotide sequence ID" value="NZ_FOMB01000037.1"/>
</dbReference>
<dbReference type="GO" id="GO:0030313">
    <property type="term" value="C:cell envelope"/>
    <property type="evidence" value="ECO:0007669"/>
    <property type="project" value="UniProtKB-SubCell"/>
</dbReference>
<evidence type="ECO:0000313" key="9">
    <source>
        <dbReference type="Proteomes" id="UP000182258"/>
    </source>
</evidence>
<dbReference type="GO" id="GO:0016020">
    <property type="term" value="C:membrane"/>
    <property type="evidence" value="ECO:0007669"/>
    <property type="project" value="InterPro"/>
</dbReference>
<accession>A0A1I1R4T9</accession>
<dbReference type="SUPFAM" id="SSF53850">
    <property type="entry name" value="Periplasmic binding protein-like II"/>
    <property type="match status" value="1"/>
</dbReference>
<sequence length="263" mass="28261">MKTFKRAVAFVASAAAIVSLMGMSAFAETLNVGAYPGNPPWEYKNEQGGFEGFEVDLVNEIGKRLGADIVFQDLGFQAIFAAVSSGRIDMAISTISITEERLESQSFAQGHYDSDLALISKSDSGITNMDDMRGKVVGVLSSSVAEAWVNENNETVGFGEVRGYPEQQNLLLDVRSGRLDGAVGDLAGYQYAFQQTPGLSILTNIPTGDRFGIMMPKDSPNLERVNEAISEIKKDGTLAKIHAKWLGVEPALTSATVTVLDIP</sequence>
<evidence type="ECO:0000256" key="4">
    <source>
        <dbReference type="RuleBase" id="RU003744"/>
    </source>
</evidence>
<dbReference type="InterPro" id="IPR001320">
    <property type="entry name" value="Iontro_rcpt_C"/>
</dbReference>
<dbReference type="Proteomes" id="UP000182258">
    <property type="component" value="Unassembled WGS sequence"/>
</dbReference>
<evidence type="ECO:0000256" key="2">
    <source>
        <dbReference type="ARBA" id="ARBA00010333"/>
    </source>
</evidence>
<proteinExistence type="inferred from homology"/>
<dbReference type="InterPro" id="IPR018313">
    <property type="entry name" value="SBP_3_CS"/>
</dbReference>
<dbReference type="AlphaFoldDB" id="A0A1I1R4T9"/>
<dbReference type="CDD" id="cd13530">
    <property type="entry name" value="PBP2_peptides_like"/>
    <property type="match status" value="1"/>
</dbReference>
<dbReference type="SMART" id="SM00062">
    <property type="entry name" value="PBPb"/>
    <property type="match status" value="1"/>
</dbReference>
<dbReference type="OrthoDB" id="9814231at2"/>
<dbReference type="EMBL" id="FOMB01000037">
    <property type="protein sequence ID" value="SFD29197.1"/>
    <property type="molecule type" value="Genomic_DNA"/>
</dbReference>
<dbReference type="PANTHER" id="PTHR35936">
    <property type="entry name" value="MEMBRANE-BOUND LYTIC MUREIN TRANSGLYCOSYLASE F"/>
    <property type="match status" value="1"/>
</dbReference>
<evidence type="ECO:0000259" key="7">
    <source>
        <dbReference type="SMART" id="SM00079"/>
    </source>
</evidence>
<dbReference type="Pfam" id="PF00497">
    <property type="entry name" value="SBP_bac_3"/>
    <property type="match status" value="1"/>
</dbReference>
<keyword evidence="3 5" id="KW-0732">Signal</keyword>
<gene>
    <name evidence="8" type="ORF">SAMN04488059_1377</name>
</gene>
<feature type="signal peptide" evidence="5">
    <location>
        <begin position="1"/>
        <end position="27"/>
    </location>
</feature>
<dbReference type="SMART" id="SM00079">
    <property type="entry name" value="PBPe"/>
    <property type="match status" value="1"/>
</dbReference>
<dbReference type="PANTHER" id="PTHR35936:SF17">
    <property type="entry name" value="ARGININE-BINDING EXTRACELLULAR PROTEIN ARTP"/>
    <property type="match status" value="1"/>
</dbReference>
<protein>
    <submittedName>
        <fullName evidence="8">Polar amino acid transport system substrate-binding protein</fullName>
    </submittedName>
</protein>
<evidence type="ECO:0000256" key="1">
    <source>
        <dbReference type="ARBA" id="ARBA00004196"/>
    </source>
</evidence>
<evidence type="ECO:0000259" key="6">
    <source>
        <dbReference type="SMART" id="SM00062"/>
    </source>
</evidence>
<feature type="chain" id="PRO_5010340312" evidence="5">
    <location>
        <begin position="28"/>
        <end position="263"/>
    </location>
</feature>
<evidence type="ECO:0000256" key="5">
    <source>
        <dbReference type="SAM" id="SignalP"/>
    </source>
</evidence>
<reference evidence="8 9" key="1">
    <citation type="submission" date="2016-10" db="EMBL/GenBank/DDBJ databases">
        <authorList>
            <person name="de Groot N.N."/>
        </authorList>
    </citation>
    <scope>NUCLEOTIDE SEQUENCE [LARGE SCALE GENOMIC DNA]</scope>
    <source>
        <strain evidence="8 9">CGMCC 1.10210</strain>
    </source>
</reference>
<evidence type="ECO:0000313" key="8">
    <source>
        <dbReference type="EMBL" id="SFD29197.1"/>
    </source>
</evidence>
<dbReference type="STRING" id="728005.SAMN04488059_1377"/>
<dbReference type="PROSITE" id="PS01039">
    <property type="entry name" value="SBP_BACTERIAL_3"/>
    <property type="match status" value="1"/>
</dbReference>
<comment type="similarity">
    <text evidence="2 4">Belongs to the bacterial solute-binding protein 3 family.</text>
</comment>
<feature type="domain" description="Solute-binding protein family 3/N-terminal" evidence="6">
    <location>
        <begin position="29"/>
        <end position="249"/>
    </location>
</feature>
<feature type="domain" description="Ionotropic glutamate receptor C-terminal" evidence="7">
    <location>
        <begin position="29"/>
        <end position="248"/>
    </location>
</feature>
<dbReference type="Gene3D" id="3.40.190.10">
    <property type="entry name" value="Periplasmic binding protein-like II"/>
    <property type="match status" value="2"/>
</dbReference>
<dbReference type="InterPro" id="IPR001638">
    <property type="entry name" value="Solute-binding_3/MltF_N"/>
</dbReference>
<comment type="subcellular location">
    <subcellularLocation>
        <location evidence="1">Cell envelope</location>
    </subcellularLocation>
</comment>
<evidence type="ECO:0000256" key="3">
    <source>
        <dbReference type="ARBA" id="ARBA00022729"/>
    </source>
</evidence>
<organism evidence="8 9">
    <name type="scientific">Devosia psychrophila</name>
    <dbReference type="NCBI Taxonomy" id="728005"/>
    <lineage>
        <taxon>Bacteria</taxon>
        <taxon>Pseudomonadati</taxon>
        <taxon>Pseudomonadota</taxon>
        <taxon>Alphaproteobacteria</taxon>
        <taxon>Hyphomicrobiales</taxon>
        <taxon>Devosiaceae</taxon>
        <taxon>Devosia</taxon>
    </lineage>
</organism>
<name>A0A1I1R4T9_9HYPH</name>
<dbReference type="GO" id="GO:0015276">
    <property type="term" value="F:ligand-gated monoatomic ion channel activity"/>
    <property type="evidence" value="ECO:0007669"/>
    <property type="project" value="InterPro"/>
</dbReference>